<feature type="domain" description="TPM" evidence="3">
    <location>
        <begin position="16"/>
        <end position="137"/>
    </location>
</feature>
<keyword evidence="5" id="KW-1185">Reference proteome</keyword>
<keyword evidence="2" id="KW-0472">Membrane</keyword>
<gene>
    <name evidence="4" type="ORF">GND95_12720</name>
</gene>
<feature type="compositionally biased region" description="Low complexity" evidence="1">
    <location>
        <begin position="243"/>
        <end position="255"/>
    </location>
</feature>
<dbReference type="EMBL" id="WSLF01000016">
    <property type="protein sequence ID" value="KAE9629856.1"/>
    <property type="molecule type" value="Genomic_DNA"/>
</dbReference>
<evidence type="ECO:0000259" key="3">
    <source>
        <dbReference type="Pfam" id="PF04536"/>
    </source>
</evidence>
<comment type="caution">
    <text evidence="4">The sequence shown here is derived from an EMBL/GenBank/DDBJ whole genome shotgun (WGS) entry which is preliminary data.</text>
</comment>
<keyword evidence="2" id="KW-1133">Transmembrane helix</keyword>
<dbReference type="Pfam" id="PF04536">
    <property type="entry name" value="TPM_phosphatase"/>
    <property type="match status" value="1"/>
</dbReference>
<accession>A0A7C8LI42</accession>
<evidence type="ECO:0000256" key="1">
    <source>
        <dbReference type="SAM" id="MobiDB-lite"/>
    </source>
</evidence>
<evidence type="ECO:0000313" key="5">
    <source>
        <dbReference type="Proteomes" id="UP000483018"/>
    </source>
</evidence>
<protein>
    <submittedName>
        <fullName evidence="4">TPM domain-containing protein</fullName>
    </submittedName>
</protein>
<dbReference type="InterPro" id="IPR007621">
    <property type="entry name" value="TPM_dom"/>
</dbReference>
<proteinExistence type="predicted"/>
<feature type="region of interest" description="Disordered" evidence="1">
    <location>
        <begin position="233"/>
        <end position="264"/>
    </location>
</feature>
<dbReference type="Proteomes" id="UP000483018">
    <property type="component" value="Unassembled WGS sequence"/>
</dbReference>
<keyword evidence="2" id="KW-0812">Transmembrane</keyword>
<evidence type="ECO:0000256" key="2">
    <source>
        <dbReference type="SAM" id="Phobius"/>
    </source>
</evidence>
<organism evidence="4 5">
    <name type="scientific">Defluviitalea raffinosedens</name>
    <dbReference type="NCBI Taxonomy" id="1450156"/>
    <lineage>
        <taxon>Bacteria</taxon>
        <taxon>Bacillati</taxon>
        <taxon>Bacillota</taxon>
        <taxon>Clostridia</taxon>
        <taxon>Lachnospirales</taxon>
        <taxon>Defluviitaleaceae</taxon>
        <taxon>Defluviitalea</taxon>
    </lineage>
</organism>
<dbReference type="OrthoDB" id="9806054at2"/>
<name>A0A7C8LI42_9FIRM</name>
<feature type="compositionally biased region" description="Basic and acidic residues" evidence="1">
    <location>
        <begin position="233"/>
        <end position="242"/>
    </location>
</feature>
<reference evidence="4 5" key="1">
    <citation type="submission" date="2019-12" db="EMBL/GenBank/DDBJ databases">
        <title>Defluviitalea raffinosedens, isolated from a biogas fermenter, genome sequencing and characterization.</title>
        <authorList>
            <person name="Rettenmaier R."/>
            <person name="Schneider M."/>
            <person name="Neuhaus K."/>
            <person name="Liebl W."/>
            <person name="Zverlov V."/>
        </authorList>
    </citation>
    <scope>NUCLEOTIDE SEQUENCE [LARGE SCALE GENOMIC DNA]</scope>
    <source>
        <strain evidence="4 5">249c-K6</strain>
    </source>
</reference>
<sequence>MIIGPAYAVSGELSNVKDYLDYLTDDEESELQEAIDSVRTGYNLDVVIVITDDTEGKSSKDFADDYYDYNGHGVGSDSSGLLMLINMAEREVWISTTGKAIDIFTDSRIAEMIDDVVGHLSEGEYFEASNTFIDDIRYYVEMGVPQGQHRVEQEYQGQSSTAYYHKVTYFDKVLGLMQSFYVFLFALIISGIATILASLSSKGTVTINNHTYEAKGSFVLSSSRDDFIRETTTKTEIHKDSGDSTSSIHTGSSGTTHGGGGGKF</sequence>
<feature type="transmembrane region" description="Helical" evidence="2">
    <location>
        <begin position="180"/>
        <end position="199"/>
    </location>
</feature>
<dbReference type="AlphaFoldDB" id="A0A7C8LI42"/>
<evidence type="ECO:0000313" key="4">
    <source>
        <dbReference type="EMBL" id="KAE9629856.1"/>
    </source>
</evidence>
<dbReference type="Gene3D" id="3.10.310.50">
    <property type="match status" value="1"/>
</dbReference>